<dbReference type="PANTHER" id="PTHR43540:SF7">
    <property type="entry name" value="ISOCHORISMATASE FAMILY PROTEIN YECD"/>
    <property type="match status" value="1"/>
</dbReference>
<proteinExistence type="predicted"/>
<dbReference type="InterPro" id="IPR050272">
    <property type="entry name" value="Isochorismatase-like_hydrls"/>
</dbReference>
<evidence type="ECO:0000259" key="2">
    <source>
        <dbReference type="Pfam" id="PF00857"/>
    </source>
</evidence>
<dbReference type="InterPro" id="IPR036380">
    <property type="entry name" value="Isochorismatase-like_sf"/>
</dbReference>
<accession>A0A2T0SCK4</accession>
<sequence>MITALDPKTALVQIDMQRGIVSGDKAHPTQPIIDAIARLQTAFRQAGLPVVIVHVEPIGSPASIVRSERNQFPKDKVGQQQQQETMLANHFFDIVEPLAPQPGDVTITKETWNAFFNTPLHDELQQRGITGIVLCGISTSVGVEGTARAANEFGYNVSFATDAMTDTLEDAHDHSLKNIFPRIGELGTTDEIIARLAERD</sequence>
<dbReference type="Proteomes" id="UP000238375">
    <property type="component" value="Unassembled WGS sequence"/>
</dbReference>
<keyword evidence="1" id="KW-0378">Hydrolase</keyword>
<dbReference type="OrthoDB" id="9796485at2"/>
<keyword evidence="4" id="KW-1185">Reference proteome</keyword>
<evidence type="ECO:0000313" key="3">
    <source>
        <dbReference type="EMBL" id="PRY31053.1"/>
    </source>
</evidence>
<feature type="domain" description="Isochorismatase-like" evidence="2">
    <location>
        <begin position="9"/>
        <end position="191"/>
    </location>
</feature>
<gene>
    <name evidence="3" type="ORF">CLV58_12316</name>
</gene>
<dbReference type="Pfam" id="PF00857">
    <property type="entry name" value="Isochorismatase"/>
    <property type="match status" value="1"/>
</dbReference>
<organism evidence="3 4">
    <name type="scientific">Spirosoma oryzae</name>
    <dbReference type="NCBI Taxonomy" id="1469603"/>
    <lineage>
        <taxon>Bacteria</taxon>
        <taxon>Pseudomonadati</taxon>
        <taxon>Bacteroidota</taxon>
        <taxon>Cytophagia</taxon>
        <taxon>Cytophagales</taxon>
        <taxon>Cytophagaceae</taxon>
        <taxon>Spirosoma</taxon>
    </lineage>
</organism>
<protein>
    <submittedName>
        <fullName evidence="3">Nicotinamidase-related amidase</fullName>
    </submittedName>
</protein>
<dbReference type="RefSeq" id="WP_106139896.1">
    <property type="nucleotide sequence ID" value="NZ_PVTE01000023.1"/>
</dbReference>
<reference evidence="3 4" key="1">
    <citation type="submission" date="2018-03" db="EMBL/GenBank/DDBJ databases">
        <title>Genomic Encyclopedia of Archaeal and Bacterial Type Strains, Phase II (KMG-II): from individual species to whole genera.</title>
        <authorList>
            <person name="Goeker M."/>
        </authorList>
    </citation>
    <scope>NUCLEOTIDE SEQUENCE [LARGE SCALE GENOMIC DNA]</scope>
    <source>
        <strain evidence="3 4">DSM 28354</strain>
    </source>
</reference>
<dbReference type="AlphaFoldDB" id="A0A2T0SCK4"/>
<dbReference type="SUPFAM" id="SSF52499">
    <property type="entry name" value="Isochorismatase-like hydrolases"/>
    <property type="match status" value="1"/>
</dbReference>
<name>A0A2T0SCK4_9BACT</name>
<dbReference type="GO" id="GO:0016787">
    <property type="term" value="F:hydrolase activity"/>
    <property type="evidence" value="ECO:0007669"/>
    <property type="project" value="UniProtKB-KW"/>
</dbReference>
<dbReference type="Gene3D" id="3.40.50.850">
    <property type="entry name" value="Isochorismatase-like"/>
    <property type="match status" value="1"/>
</dbReference>
<comment type="caution">
    <text evidence="3">The sequence shown here is derived from an EMBL/GenBank/DDBJ whole genome shotgun (WGS) entry which is preliminary data.</text>
</comment>
<evidence type="ECO:0000313" key="4">
    <source>
        <dbReference type="Proteomes" id="UP000238375"/>
    </source>
</evidence>
<evidence type="ECO:0000256" key="1">
    <source>
        <dbReference type="ARBA" id="ARBA00022801"/>
    </source>
</evidence>
<dbReference type="InterPro" id="IPR000868">
    <property type="entry name" value="Isochorismatase-like_dom"/>
</dbReference>
<dbReference type="PANTHER" id="PTHR43540">
    <property type="entry name" value="PEROXYUREIDOACRYLATE/UREIDOACRYLATE AMIDOHYDROLASE-RELATED"/>
    <property type="match status" value="1"/>
</dbReference>
<dbReference type="EMBL" id="PVTE01000023">
    <property type="protein sequence ID" value="PRY31053.1"/>
    <property type="molecule type" value="Genomic_DNA"/>
</dbReference>
<dbReference type="CDD" id="cd00431">
    <property type="entry name" value="cysteine_hydrolases"/>
    <property type="match status" value="1"/>
</dbReference>